<accession>A0A2T1AAM8</accession>
<protein>
    <submittedName>
        <fullName evidence="2">Uncharacterized protein</fullName>
    </submittedName>
</protein>
<evidence type="ECO:0000313" key="2">
    <source>
        <dbReference type="EMBL" id="PRZ45629.1"/>
    </source>
</evidence>
<gene>
    <name evidence="2" type="ORF">CLV89_11480</name>
</gene>
<dbReference type="Proteomes" id="UP000237718">
    <property type="component" value="Unassembled WGS sequence"/>
</dbReference>
<proteinExistence type="predicted"/>
<dbReference type="AlphaFoldDB" id="A0A2T1AAM8"/>
<dbReference type="EMBL" id="PVUF01000014">
    <property type="protein sequence ID" value="PRZ45629.1"/>
    <property type="molecule type" value="Genomic_DNA"/>
</dbReference>
<organism evidence="2 3">
    <name type="scientific">Tritonibacter scottomollicae</name>
    <name type="common">Epibacterium scottomollicae</name>
    <dbReference type="NCBI Taxonomy" id="483013"/>
    <lineage>
        <taxon>Bacteria</taxon>
        <taxon>Pseudomonadati</taxon>
        <taxon>Pseudomonadota</taxon>
        <taxon>Alphaproteobacteria</taxon>
        <taxon>Rhodobacterales</taxon>
        <taxon>Paracoccaceae</taxon>
        <taxon>Tritonibacter</taxon>
    </lineage>
</organism>
<evidence type="ECO:0000256" key="1">
    <source>
        <dbReference type="SAM" id="SignalP"/>
    </source>
</evidence>
<feature type="signal peptide" evidence="1">
    <location>
        <begin position="1"/>
        <end position="20"/>
    </location>
</feature>
<dbReference type="OrthoDB" id="7849206at2"/>
<comment type="caution">
    <text evidence="2">The sequence shown here is derived from an EMBL/GenBank/DDBJ whole genome shotgun (WGS) entry which is preliminary data.</text>
</comment>
<name>A0A2T1AAM8_TRISK</name>
<sequence>MKSAWIIASLVVCSPIAVIAQNVPLYTETDGQLAFTGDYLGDAQLTELLGGADAFDTFGPPKFVARNERTGTVKPVWADLADYEIIHDGDGMIENRHDDLVFDESDAEDNQEDLVFDEAETEDLREDIDFSESDVAETGNDMTFAENEGLSVPNIFSGTQPDFLQPAHGIWSIALSRSDAVGCPPGIAELASAQLGKSGARDIVFSEPGWVPADLNPDYGLYSWTPVGTNGFQSEPYTTGVQAAGSGVSLVVTIALNAKSDRQIDVWAQIQMDLAPALVAVAGATTTCLATIEGSYTKN</sequence>
<keyword evidence="1" id="KW-0732">Signal</keyword>
<feature type="chain" id="PRO_5015573747" evidence="1">
    <location>
        <begin position="21"/>
        <end position="299"/>
    </location>
</feature>
<reference evidence="2 3" key="1">
    <citation type="submission" date="2018-03" db="EMBL/GenBank/DDBJ databases">
        <title>Genomic Encyclopedia of Archaeal and Bacterial Type Strains, Phase II (KMG-II): from individual species to whole genera.</title>
        <authorList>
            <person name="Goeker M."/>
        </authorList>
    </citation>
    <scope>NUCLEOTIDE SEQUENCE [LARGE SCALE GENOMIC DNA]</scope>
    <source>
        <strain evidence="2 3">DSM 25328</strain>
    </source>
</reference>
<dbReference type="RefSeq" id="WP_106165043.1">
    <property type="nucleotide sequence ID" value="NZ_JBLWXK010000057.1"/>
</dbReference>
<evidence type="ECO:0000313" key="3">
    <source>
        <dbReference type="Proteomes" id="UP000237718"/>
    </source>
</evidence>